<protein>
    <submittedName>
        <fullName evidence="2">Uncharacterized protein</fullName>
    </submittedName>
</protein>
<dbReference type="STRING" id="2070753.A0A3A2ZHP0"/>
<comment type="caution">
    <text evidence="2">The sequence shown here is derived from an EMBL/GenBank/DDBJ whole genome shotgun (WGS) entry which is preliminary data.</text>
</comment>
<organism evidence="2 3">
    <name type="scientific">Aspergillus sclerotialis</name>
    <dbReference type="NCBI Taxonomy" id="2070753"/>
    <lineage>
        <taxon>Eukaryota</taxon>
        <taxon>Fungi</taxon>
        <taxon>Dikarya</taxon>
        <taxon>Ascomycota</taxon>
        <taxon>Pezizomycotina</taxon>
        <taxon>Eurotiomycetes</taxon>
        <taxon>Eurotiomycetidae</taxon>
        <taxon>Eurotiales</taxon>
        <taxon>Aspergillaceae</taxon>
        <taxon>Aspergillus</taxon>
        <taxon>Aspergillus subgen. Polypaecilum</taxon>
    </lineage>
</organism>
<dbReference type="PANTHER" id="PTHR39400">
    <property type="entry name" value="YALI0E29227P"/>
    <property type="match status" value="1"/>
</dbReference>
<proteinExistence type="predicted"/>
<name>A0A3A2ZHP0_9EURO</name>
<dbReference type="Proteomes" id="UP000266188">
    <property type="component" value="Unassembled WGS sequence"/>
</dbReference>
<feature type="region of interest" description="Disordered" evidence="1">
    <location>
        <begin position="1"/>
        <end position="46"/>
    </location>
</feature>
<accession>A0A3A2ZHP0</accession>
<feature type="compositionally biased region" description="Polar residues" evidence="1">
    <location>
        <begin position="7"/>
        <end position="23"/>
    </location>
</feature>
<dbReference type="AlphaFoldDB" id="A0A3A2ZHP0"/>
<feature type="compositionally biased region" description="Low complexity" evidence="1">
    <location>
        <begin position="198"/>
        <end position="216"/>
    </location>
</feature>
<dbReference type="OrthoDB" id="2157498at2759"/>
<feature type="compositionally biased region" description="Low complexity" evidence="1">
    <location>
        <begin position="31"/>
        <end position="41"/>
    </location>
</feature>
<feature type="compositionally biased region" description="Polar residues" evidence="1">
    <location>
        <begin position="221"/>
        <end position="231"/>
    </location>
</feature>
<feature type="compositionally biased region" description="Polar residues" evidence="1">
    <location>
        <begin position="80"/>
        <end position="92"/>
    </location>
</feature>
<evidence type="ECO:0000313" key="2">
    <source>
        <dbReference type="EMBL" id="RJE18844.1"/>
    </source>
</evidence>
<feature type="non-terminal residue" evidence="2">
    <location>
        <position position="231"/>
    </location>
</feature>
<keyword evidence="3" id="KW-1185">Reference proteome</keyword>
<reference evidence="3" key="1">
    <citation type="submission" date="2017-02" db="EMBL/GenBank/DDBJ databases">
        <authorList>
            <person name="Tafer H."/>
            <person name="Lopandic K."/>
        </authorList>
    </citation>
    <scope>NUCLEOTIDE SEQUENCE [LARGE SCALE GENOMIC DNA]</scope>
    <source>
        <strain evidence="3">CBS 366.77</strain>
    </source>
</reference>
<feature type="region of interest" description="Disordered" evidence="1">
    <location>
        <begin position="64"/>
        <end position="103"/>
    </location>
</feature>
<gene>
    <name evidence="2" type="ORF">PHISCL_08826</name>
</gene>
<evidence type="ECO:0000256" key="1">
    <source>
        <dbReference type="SAM" id="MobiDB-lite"/>
    </source>
</evidence>
<feature type="region of interest" description="Disordered" evidence="1">
    <location>
        <begin position="192"/>
        <end position="231"/>
    </location>
</feature>
<dbReference type="PANTHER" id="PTHR39400:SF1">
    <property type="entry name" value="PIG-P DOMAIN-CONTAINING PROTEIN"/>
    <property type="match status" value="1"/>
</dbReference>
<dbReference type="EMBL" id="MVGC01000484">
    <property type="protein sequence ID" value="RJE18844.1"/>
    <property type="molecule type" value="Genomic_DNA"/>
</dbReference>
<evidence type="ECO:0000313" key="3">
    <source>
        <dbReference type="Proteomes" id="UP000266188"/>
    </source>
</evidence>
<sequence>MEDGGDSRTTARSSIDTSTSNKAFTGRDRSTSAPSTSASTSIGHRRSLSSSFFSRLSFLRMNQPTHVSPPLNSDGDDLPSTLSSGRAMSSALQQQRRTRRRRGSLRKTALLGTRLEKKARAVASGQRMSLVAQENEPTPRGSYDGRCGGDDGSEWPIMTAQKQPLEPRPTSCIARENLLDRVDVITDDDDEISFSPFNSTTTTNTTNNNNSSNESTDPPIHTSSTDSTANL</sequence>
<feature type="region of interest" description="Disordered" evidence="1">
    <location>
        <begin position="123"/>
        <end position="143"/>
    </location>
</feature>